<proteinExistence type="predicted"/>
<sequence precursor="true">MIAWRLLFCGPLPTFSLTGLACLAVAWTGIAADAAENKAAAAPSPTGAVVKLHDGFEFTEGPAADGQGNLYFTDIPNSRIHKVHAQGKLTTFLENSGKANGLMFDSQGQLYACRGGARQIARIDPATQAITSLVENTAEAPVGAPNDLVLDRAGGVYFTDPGANEIYYLSAKGKLSRFADGIARPNGVILSPDEKTLYVIPSGQSDMIAYDVPSPGQPQKPRTFCTLEQVNGQQNTGGDGATVDEHGNLYIASRAGVQVFDPQGKPLSVIRDQAFAYPLHPSNLTFGGPHQKTLFITARKALYAVEMNVAGHRFTGLVPPAKKPEPQAHAPEGEPETQALAPLEAARTMITPEGFTVNLFAGEPEVRQPISFCIDDRGRIWVAEAYNYPFRDKEPQDRILILEDTDGDGTADKRTVFYDKLGYVTGIEVGFGGVWVMSPPEMLFIPDRDGDDKPDGPPEVLLDGFGNTTSAHNIANGFSWGPDGWLYAGHGRTSPSDVGPPGTPAEERIHFDGGVYRYHPTRHLFEGFCDGTTNPWGVDFDDYGQAFISNCVNPHLFHAIQGAHYEPWRNRPSSQYAYERVPTIADHLHWVGEKPLDSATGAPEQLALGGGHAHCGTMVYLGDNWPDRYRNTVMMGNIHGHRINNDFLQRNGSTYTATHGPDVMIAADPWFKAVTLQYGPDGAVYVSDWSDTGECHDYKNTQRQTGRIFKMSYGGFDAVRVDMAGLSNDELVARQLHKNDWHVRHARRVLQERSAAGDDMTAVHQQLRQMFAENADPTRKLRALWALFVTGGADDDFLLAQLSHENEYVRAWAVRLLTEGDAVTPAALKEYARLAADDPSPVVRLHLASAVTRLPLDDRWSIVEQLVQHEEDADDTTLPLMFWYGLEPLVPHDKARAVQLLRVVKIPKLRTFLARRAATRE</sequence>
<dbReference type="SUPFAM" id="SSF48371">
    <property type="entry name" value="ARM repeat"/>
    <property type="match status" value="1"/>
</dbReference>
<feature type="region of interest" description="Disordered" evidence="3">
    <location>
        <begin position="316"/>
        <end position="336"/>
    </location>
</feature>
<evidence type="ECO:0000256" key="1">
    <source>
        <dbReference type="PIRSR" id="PIRSR605511-1"/>
    </source>
</evidence>
<dbReference type="OrthoDB" id="225269at2"/>
<dbReference type="InterPro" id="IPR016024">
    <property type="entry name" value="ARM-type_fold"/>
</dbReference>
<name>A0A518DSA3_9BACT</name>
<dbReference type="AlphaFoldDB" id="A0A518DSA3"/>
<evidence type="ECO:0000259" key="6">
    <source>
        <dbReference type="Pfam" id="PF23500"/>
    </source>
</evidence>
<feature type="domain" description="SMP-30/Gluconolactonase/LRE-like region" evidence="5">
    <location>
        <begin position="58"/>
        <end position="298"/>
    </location>
</feature>
<comment type="cofactor">
    <cofactor evidence="2">
        <name>Zn(2+)</name>
        <dbReference type="ChEBI" id="CHEBI:29105"/>
    </cofactor>
    <text evidence="2">Binds 1 divalent metal cation per subunit.</text>
</comment>
<dbReference type="EC" id="3.1.1.17" evidence="7"/>
<dbReference type="PROSITE" id="PS51257">
    <property type="entry name" value="PROKAR_LIPOPROTEIN"/>
    <property type="match status" value="1"/>
</dbReference>
<dbReference type="Pfam" id="PF08450">
    <property type="entry name" value="SGL"/>
    <property type="match status" value="1"/>
</dbReference>
<protein>
    <submittedName>
        <fullName evidence="7">Gluconolactonase</fullName>
        <ecNumber evidence="7">3.1.1.17</ecNumber>
    </submittedName>
</protein>
<dbReference type="KEGG" id="lcre:Pla8534_25250"/>
<dbReference type="InterPro" id="IPR013658">
    <property type="entry name" value="SGL"/>
</dbReference>
<reference evidence="7 8" key="1">
    <citation type="submission" date="2019-02" db="EMBL/GenBank/DDBJ databases">
        <title>Deep-cultivation of Planctomycetes and their phenomic and genomic characterization uncovers novel biology.</title>
        <authorList>
            <person name="Wiegand S."/>
            <person name="Jogler M."/>
            <person name="Boedeker C."/>
            <person name="Pinto D."/>
            <person name="Vollmers J."/>
            <person name="Rivas-Marin E."/>
            <person name="Kohn T."/>
            <person name="Peeters S.H."/>
            <person name="Heuer A."/>
            <person name="Rast P."/>
            <person name="Oberbeckmann S."/>
            <person name="Bunk B."/>
            <person name="Jeske O."/>
            <person name="Meyerdierks A."/>
            <person name="Storesund J.E."/>
            <person name="Kallscheuer N."/>
            <person name="Luecker S."/>
            <person name="Lage O.M."/>
            <person name="Pohl T."/>
            <person name="Merkel B.J."/>
            <person name="Hornburger P."/>
            <person name="Mueller R.-W."/>
            <person name="Bruemmer F."/>
            <person name="Labrenz M."/>
            <person name="Spormann A.M."/>
            <person name="Op den Camp H."/>
            <person name="Overmann J."/>
            <person name="Amann R."/>
            <person name="Jetten M.S.M."/>
            <person name="Mascher T."/>
            <person name="Medema M.H."/>
            <person name="Devos D.P."/>
            <person name="Kaster A.-K."/>
            <person name="Ovreas L."/>
            <person name="Rohde M."/>
            <person name="Galperin M.Y."/>
            <person name="Jogler C."/>
        </authorList>
    </citation>
    <scope>NUCLEOTIDE SEQUENCE [LARGE SCALE GENOMIC DNA]</scope>
    <source>
        <strain evidence="7 8">Pla85_3_4</strain>
    </source>
</reference>
<dbReference type="InterPro" id="IPR011989">
    <property type="entry name" value="ARM-like"/>
</dbReference>
<feature type="binding site" evidence="2">
    <location>
        <position position="186"/>
    </location>
    <ligand>
        <name>a divalent metal cation</name>
        <dbReference type="ChEBI" id="CHEBI:60240"/>
    </ligand>
</feature>
<keyword evidence="7" id="KW-0378">Hydrolase</keyword>
<feature type="signal peptide" evidence="4">
    <location>
        <begin position="1"/>
        <end position="31"/>
    </location>
</feature>
<gene>
    <name evidence="7" type="primary">gnl_5</name>
    <name evidence="7" type="ORF">Pla8534_25250</name>
</gene>
<evidence type="ECO:0000313" key="7">
    <source>
        <dbReference type="EMBL" id="QDU94719.1"/>
    </source>
</evidence>
<dbReference type="InterPro" id="IPR005511">
    <property type="entry name" value="SMP-30"/>
</dbReference>
<dbReference type="NCBIfam" id="TIGR02604">
    <property type="entry name" value="Piru_Ver_Nterm"/>
    <property type="match status" value="1"/>
</dbReference>
<feature type="binding site" evidence="2">
    <location>
        <position position="146"/>
    </location>
    <ligand>
        <name>substrate</name>
    </ligand>
</feature>
<dbReference type="PRINTS" id="PR01790">
    <property type="entry name" value="SMP30FAMILY"/>
</dbReference>
<feature type="active site" description="Proton donor/acceptor" evidence="1">
    <location>
        <position position="239"/>
    </location>
</feature>
<dbReference type="GO" id="GO:0004341">
    <property type="term" value="F:gluconolactonase activity"/>
    <property type="evidence" value="ECO:0007669"/>
    <property type="project" value="UniProtKB-EC"/>
</dbReference>
<feature type="binding site" evidence="2">
    <location>
        <position position="60"/>
    </location>
    <ligand>
        <name>a divalent metal cation</name>
        <dbReference type="ChEBI" id="CHEBI:60240"/>
    </ligand>
</feature>
<keyword evidence="4" id="KW-0732">Signal</keyword>
<dbReference type="InterPro" id="IPR013428">
    <property type="entry name" value="Membrane-bound_put_N"/>
</dbReference>
<accession>A0A518DSA3</accession>
<keyword evidence="2" id="KW-0479">Metal-binding</keyword>
<dbReference type="PANTHER" id="PTHR33546:SF1">
    <property type="entry name" value="LARGE, MULTIFUNCTIONAL SECRETED PROTEIN"/>
    <property type="match status" value="1"/>
</dbReference>
<keyword evidence="8" id="KW-1185">Reference proteome</keyword>
<feature type="binding site" evidence="2">
    <location>
        <position position="239"/>
    </location>
    <ligand>
        <name>a divalent metal cation</name>
        <dbReference type="ChEBI" id="CHEBI:60240"/>
    </ligand>
</feature>
<dbReference type="Gene3D" id="2.120.10.30">
    <property type="entry name" value="TolB, C-terminal domain"/>
    <property type="match status" value="2"/>
</dbReference>
<dbReference type="InterPro" id="IPR055557">
    <property type="entry name" value="DUF7133"/>
</dbReference>
<evidence type="ECO:0000256" key="2">
    <source>
        <dbReference type="PIRSR" id="PIRSR605511-2"/>
    </source>
</evidence>
<dbReference type="InterPro" id="IPR011042">
    <property type="entry name" value="6-blade_b-propeller_TolB-like"/>
</dbReference>
<dbReference type="RefSeq" id="WP_145053366.1">
    <property type="nucleotide sequence ID" value="NZ_CP036433.1"/>
</dbReference>
<dbReference type="Proteomes" id="UP000317648">
    <property type="component" value="Chromosome"/>
</dbReference>
<dbReference type="SUPFAM" id="SSF50952">
    <property type="entry name" value="Soluble quinoprotein glucose dehydrogenase"/>
    <property type="match status" value="1"/>
</dbReference>
<dbReference type="GO" id="GO:0046872">
    <property type="term" value="F:metal ion binding"/>
    <property type="evidence" value="ECO:0007669"/>
    <property type="project" value="UniProtKB-KW"/>
</dbReference>
<evidence type="ECO:0000256" key="3">
    <source>
        <dbReference type="SAM" id="MobiDB-lite"/>
    </source>
</evidence>
<evidence type="ECO:0000313" key="8">
    <source>
        <dbReference type="Proteomes" id="UP000317648"/>
    </source>
</evidence>
<dbReference type="PANTHER" id="PTHR33546">
    <property type="entry name" value="LARGE, MULTIFUNCTIONAL SECRETED PROTEIN-RELATED"/>
    <property type="match status" value="1"/>
</dbReference>
<dbReference type="Gene3D" id="1.25.10.10">
    <property type="entry name" value="Leucine-rich Repeat Variant"/>
    <property type="match status" value="1"/>
</dbReference>
<feature type="domain" description="DUF7133" evidence="6">
    <location>
        <begin position="342"/>
        <end position="690"/>
    </location>
</feature>
<dbReference type="InterPro" id="IPR011041">
    <property type="entry name" value="Quinoprot_gluc/sorb_DH_b-prop"/>
</dbReference>
<dbReference type="EMBL" id="CP036433">
    <property type="protein sequence ID" value="QDU94719.1"/>
    <property type="molecule type" value="Genomic_DNA"/>
</dbReference>
<evidence type="ECO:0000259" key="5">
    <source>
        <dbReference type="Pfam" id="PF08450"/>
    </source>
</evidence>
<evidence type="ECO:0000256" key="4">
    <source>
        <dbReference type="SAM" id="SignalP"/>
    </source>
</evidence>
<dbReference type="Pfam" id="PF23500">
    <property type="entry name" value="DUF7133"/>
    <property type="match status" value="1"/>
</dbReference>
<feature type="chain" id="PRO_5021808117" evidence="4">
    <location>
        <begin position="32"/>
        <end position="921"/>
    </location>
</feature>
<keyword evidence="2" id="KW-0862">Zinc</keyword>
<organism evidence="7 8">
    <name type="scientific">Lignipirellula cremea</name>
    <dbReference type="NCBI Taxonomy" id="2528010"/>
    <lineage>
        <taxon>Bacteria</taxon>
        <taxon>Pseudomonadati</taxon>
        <taxon>Planctomycetota</taxon>
        <taxon>Planctomycetia</taxon>
        <taxon>Pirellulales</taxon>
        <taxon>Pirellulaceae</taxon>
        <taxon>Lignipirellula</taxon>
    </lineage>
</organism>
<dbReference type="SUPFAM" id="SSF63829">
    <property type="entry name" value="Calcium-dependent phosphotriesterase"/>
    <property type="match status" value="1"/>
</dbReference>